<dbReference type="RefSeq" id="XP_031090332.1">
    <property type="nucleotide sequence ID" value="XM_031225144.1"/>
</dbReference>
<dbReference type="Proteomes" id="UP000183971">
    <property type="component" value="Unassembled WGS sequence"/>
</dbReference>
<proteinExistence type="predicted"/>
<feature type="compositionally biased region" description="Basic and acidic residues" evidence="1">
    <location>
        <begin position="148"/>
        <end position="160"/>
    </location>
</feature>
<sequence length="227" mass="24782">MGGHDILLGEIAEAEDYVLIGNAEESNDDGIENFAGTNFVDELYTDSDFDEHGVKAALEAQTANKNDFNIDTSEGNFRMKLNEELKDLPMETRLRSKNEDDDNTDSGSDSYSDSKSECEPEPDSEFDASNANATDDHDGGNNGQRDSTGNRDESVDGGDGLEHLRTELEKKYNIDNIDQISYALAAGVNCIERNFLIRSAFQQDVDDGTLSLLADAGPTVSNHAIRA</sequence>
<protein>
    <submittedName>
        <fullName evidence="2">Uncharacterized protein</fullName>
    </submittedName>
</protein>
<comment type="caution">
    <text evidence="2">The sequence shown here is derived from an EMBL/GenBank/DDBJ whole genome shotgun (WGS) entry which is preliminary data.</text>
</comment>
<dbReference type="AlphaFoldDB" id="A0A1L7WB35"/>
<dbReference type="VEuPathDB" id="FungiDB:FPRO_16043"/>
<accession>A0A1L7WB35</accession>
<name>A0A1L7WB35_FUSPR</name>
<evidence type="ECO:0000313" key="3">
    <source>
        <dbReference type="Proteomes" id="UP000183971"/>
    </source>
</evidence>
<evidence type="ECO:0000313" key="2">
    <source>
        <dbReference type="EMBL" id="CZR49835.1"/>
    </source>
</evidence>
<organism evidence="2 3">
    <name type="scientific">Fusarium proliferatum (strain ET1)</name>
    <name type="common">Orchid endophyte fungus</name>
    <dbReference type="NCBI Taxonomy" id="1227346"/>
    <lineage>
        <taxon>Eukaryota</taxon>
        <taxon>Fungi</taxon>
        <taxon>Dikarya</taxon>
        <taxon>Ascomycota</taxon>
        <taxon>Pezizomycotina</taxon>
        <taxon>Sordariomycetes</taxon>
        <taxon>Hypocreomycetidae</taxon>
        <taxon>Hypocreales</taxon>
        <taxon>Nectriaceae</taxon>
        <taxon>Fusarium</taxon>
        <taxon>Fusarium fujikuroi species complex</taxon>
    </lineage>
</organism>
<gene>
    <name evidence="2" type="ORF">FPRO_16043</name>
</gene>
<dbReference type="GeneID" id="42060898"/>
<evidence type="ECO:0000256" key="1">
    <source>
        <dbReference type="SAM" id="MobiDB-lite"/>
    </source>
</evidence>
<reference evidence="3" key="1">
    <citation type="journal article" date="2016" name="Genome Biol. Evol.">
        <title>Comparative 'omics' of the Fusarium fujikuroi species complex highlights differences in genetic potential and metabolite synthesis.</title>
        <authorList>
            <person name="Niehaus E.-M."/>
            <person name="Muensterkoetter M."/>
            <person name="Proctor R.H."/>
            <person name="Brown D.W."/>
            <person name="Sharon A."/>
            <person name="Idan Y."/>
            <person name="Oren-Young L."/>
            <person name="Sieber C.M."/>
            <person name="Novak O."/>
            <person name="Pencik A."/>
            <person name="Tarkowska D."/>
            <person name="Hromadova K."/>
            <person name="Freeman S."/>
            <person name="Maymon M."/>
            <person name="Elazar M."/>
            <person name="Youssef S.A."/>
            <person name="El-Shabrawy E.S.M."/>
            <person name="Shalaby A.B.A."/>
            <person name="Houterman P."/>
            <person name="Brock N.L."/>
            <person name="Burkhardt I."/>
            <person name="Tsavkelova E.A."/>
            <person name="Dickschat J.S."/>
            <person name="Galuszka P."/>
            <person name="Gueldener U."/>
            <person name="Tudzynski B."/>
        </authorList>
    </citation>
    <scope>NUCLEOTIDE SEQUENCE [LARGE SCALE GENOMIC DNA]</scope>
    <source>
        <strain evidence="3">ET1</strain>
    </source>
</reference>
<feature type="compositionally biased region" description="Basic and acidic residues" evidence="1">
    <location>
        <begin position="88"/>
        <end position="98"/>
    </location>
</feature>
<feature type="region of interest" description="Disordered" evidence="1">
    <location>
        <begin position="88"/>
        <end position="160"/>
    </location>
</feature>
<dbReference type="EMBL" id="FJOF01000019">
    <property type="protein sequence ID" value="CZR49835.1"/>
    <property type="molecule type" value="Genomic_DNA"/>
</dbReference>
<keyword evidence="3" id="KW-1185">Reference proteome</keyword>